<comment type="caution">
    <text evidence="4">The sequence shown here is derived from an EMBL/GenBank/DDBJ whole genome shotgun (WGS) entry which is preliminary data.</text>
</comment>
<evidence type="ECO:0000313" key="5">
    <source>
        <dbReference type="Proteomes" id="UP001369082"/>
    </source>
</evidence>
<dbReference type="Proteomes" id="UP001369082">
    <property type="component" value="Unassembled WGS sequence"/>
</dbReference>
<protein>
    <submittedName>
        <fullName evidence="4">Glycosyl transferase family 90</fullName>
    </submittedName>
</protein>
<evidence type="ECO:0000256" key="1">
    <source>
        <dbReference type="ARBA" id="ARBA00022679"/>
    </source>
</evidence>
<dbReference type="PANTHER" id="PTHR12203">
    <property type="entry name" value="KDEL LYS-ASP-GLU-LEU CONTAINING - RELATED"/>
    <property type="match status" value="1"/>
</dbReference>
<dbReference type="SMART" id="SM00672">
    <property type="entry name" value="CAP10"/>
    <property type="match status" value="1"/>
</dbReference>
<dbReference type="InterPro" id="IPR051091">
    <property type="entry name" value="O-Glucosyltr/Glycosyltrsf_90"/>
</dbReference>
<feature type="domain" description="Glycosyl transferase CAP10" evidence="3">
    <location>
        <begin position="82"/>
        <end position="306"/>
    </location>
</feature>
<name>A0ABU9GL53_9GAMM</name>
<dbReference type="InterPro" id="IPR006598">
    <property type="entry name" value="CAP10"/>
</dbReference>
<keyword evidence="2" id="KW-0472">Membrane</keyword>
<accession>A0ABU9GL53</accession>
<organism evidence="4 5">
    <name type="scientific">Psychromonas aquatilis</name>
    <dbReference type="NCBI Taxonomy" id="2005072"/>
    <lineage>
        <taxon>Bacteria</taxon>
        <taxon>Pseudomonadati</taxon>
        <taxon>Pseudomonadota</taxon>
        <taxon>Gammaproteobacteria</taxon>
        <taxon>Alteromonadales</taxon>
        <taxon>Psychromonadaceae</taxon>
        <taxon>Psychromonas</taxon>
    </lineage>
</organism>
<dbReference type="GO" id="GO:0016740">
    <property type="term" value="F:transferase activity"/>
    <property type="evidence" value="ECO:0007669"/>
    <property type="project" value="UniProtKB-KW"/>
</dbReference>
<evidence type="ECO:0000256" key="2">
    <source>
        <dbReference type="SAM" id="Phobius"/>
    </source>
</evidence>
<gene>
    <name evidence="4" type="ORF">V6256_00360</name>
</gene>
<sequence>MNNKNQIKRFSYYFFNALGLFVPNVIFRRLLKRNLNKLSCENQGYIKSRVDYYNKLSVVNLDIKFEHCVASYKKTKGTTYYFDMRNVIKYFPSSFKFSMIAGDVTCIPNSPSFVKSRPINGHNENSVLLKLNKIRHFNFIKDEIPYKDKKNMSVWRGVGYQPHRVQVLKQFYAHKMCNIGQTKPYRGNPWEKEFMCINEQLQYKFLLCIEGNDVATNLKWVMSSNSLCMMSKPKFETWFMEGRLEAGVHYVELKGDYSDLIEKMNYYLANEDKALQIINNANQYVEQFKDEKREKLIELLVAQKYFERSGQL</sequence>
<evidence type="ECO:0000259" key="3">
    <source>
        <dbReference type="SMART" id="SM00672"/>
    </source>
</evidence>
<dbReference type="EMBL" id="JBAKAZ010000001">
    <property type="protein sequence ID" value="MEL0628043.1"/>
    <property type="molecule type" value="Genomic_DNA"/>
</dbReference>
<evidence type="ECO:0000313" key="4">
    <source>
        <dbReference type="EMBL" id="MEL0628043.1"/>
    </source>
</evidence>
<dbReference type="RefSeq" id="WP_341595982.1">
    <property type="nucleotide sequence ID" value="NZ_JBAKAZ010000001.1"/>
</dbReference>
<keyword evidence="2" id="KW-0812">Transmembrane</keyword>
<feature type="transmembrane region" description="Helical" evidence="2">
    <location>
        <begin position="12"/>
        <end position="31"/>
    </location>
</feature>
<dbReference type="PANTHER" id="PTHR12203:SF35">
    <property type="entry name" value="PROTEIN O-GLUCOSYLTRANSFERASE 1"/>
    <property type="match status" value="1"/>
</dbReference>
<keyword evidence="5" id="KW-1185">Reference proteome</keyword>
<reference evidence="4 5" key="1">
    <citation type="submission" date="2024-02" db="EMBL/GenBank/DDBJ databases">
        <title>Bacteria isolated from the canopy kelp, Nereocystis luetkeana.</title>
        <authorList>
            <person name="Pfister C.A."/>
            <person name="Younker I.T."/>
            <person name="Light S.H."/>
        </authorList>
    </citation>
    <scope>NUCLEOTIDE SEQUENCE [LARGE SCALE GENOMIC DNA]</scope>
    <source>
        <strain evidence="4 5">TI.1.05</strain>
    </source>
</reference>
<dbReference type="Pfam" id="PF05686">
    <property type="entry name" value="Glyco_transf_90"/>
    <property type="match status" value="1"/>
</dbReference>
<keyword evidence="2" id="KW-1133">Transmembrane helix</keyword>
<keyword evidence="1 4" id="KW-0808">Transferase</keyword>
<proteinExistence type="predicted"/>